<comment type="caution">
    <text evidence="1">The sequence shown here is derived from an EMBL/GenBank/DDBJ whole genome shotgun (WGS) entry which is preliminary data.</text>
</comment>
<gene>
    <name evidence="1" type="ORF">BLM47_01960</name>
</gene>
<reference evidence="1 2" key="1">
    <citation type="submission" date="2016-12" db="EMBL/GenBank/DDBJ databases">
        <title>Candidatus Reconcilibacillus cellulovorans genome.</title>
        <authorList>
            <person name="Kolinko S."/>
            <person name="Wu Y.-W."/>
            <person name="Tachea F."/>
            <person name="Denzel E."/>
            <person name="Hiras J."/>
            <person name="Baecker N."/>
            <person name="Chan L.J."/>
            <person name="Eichorst S.A."/>
            <person name="Frey D."/>
            <person name="Adams P.D."/>
            <person name="Pray T."/>
            <person name="Tanjore D."/>
            <person name="Petzold C.J."/>
            <person name="Gladden J.M."/>
            <person name="Simmons B.A."/>
            <person name="Singer S.W."/>
        </authorList>
    </citation>
    <scope>NUCLEOTIDE SEQUENCE [LARGE SCALE GENOMIC DNA]</scope>
    <source>
        <strain evidence="1">JTherm</strain>
    </source>
</reference>
<protein>
    <submittedName>
        <fullName evidence="1">Uncharacterized protein</fullName>
    </submittedName>
</protein>
<proteinExistence type="predicted"/>
<dbReference type="Proteomes" id="UP000243688">
    <property type="component" value="Unassembled WGS sequence"/>
</dbReference>
<evidence type="ECO:0000313" key="2">
    <source>
        <dbReference type="Proteomes" id="UP000243688"/>
    </source>
</evidence>
<dbReference type="AlphaFoldDB" id="A0A2A6E3M1"/>
<evidence type="ECO:0000313" key="1">
    <source>
        <dbReference type="EMBL" id="PDO11512.1"/>
    </source>
</evidence>
<dbReference type="EMBL" id="MOXJ01000002">
    <property type="protein sequence ID" value="PDO11512.1"/>
    <property type="molecule type" value="Genomic_DNA"/>
</dbReference>
<organism evidence="1 2">
    <name type="scientific">Candidatus Reconcilbacillus cellulovorans</name>
    <dbReference type="NCBI Taxonomy" id="1906605"/>
    <lineage>
        <taxon>Bacteria</taxon>
        <taxon>Bacillati</taxon>
        <taxon>Bacillota</taxon>
        <taxon>Bacilli</taxon>
        <taxon>Bacillales</taxon>
        <taxon>Paenibacillaceae</taxon>
        <taxon>Candidatus Reconcilbacillus</taxon>
    </lineage>
</organism>
<name>A0A2A6E3M1_9BACL</name>
<sequence>MREKYRNILDTLPKRKKVYLFWKLKIDPILAQKSEEEFLKYIQRKSFDAYRAWERTEEYKHAVVAALNMKLSQDLVSMYQLLESKVKEGDLKAIDAYLKLSKEVASQFSDAKKFFEKNKKHKQEEEEDESDDLIV</sequence>
<accession>A0A2A6E3M1</accession>